<evidence type="ECO:0000313" key="8">
    <source>
        <dbReference type="Proteomes" id="UP000004705"/>
    </source>
</evidence>
<dbReference type="PROSITE" id="PS51257">
    <property type="entry name" value="PROKAR_LIPOPROTEIN"/>
    <property type="match status" value="1"/>
</dbReference>
<dbReference type="Gene3D" id="3.40.50.2300">
    <property type="match status" value="2"/>
</dbReference>
<evidence type="ECO:0000313" key="7">
    <source>
        <dbReference type="EMBL" id="EHY91133.1"/>
    </source>
</evidence>
<organism evidence="7 8">
    <name type="scientific">Saccharomonospora azurea NA-128</name>
    <dbReference type="NCBI Taxonomy" id="882081"/>
    <lineage>
        <taxon>Bacteria</taxon>
        <taxon>Bacillati</taxon>
        <taxon>Actinomycetota</taxon>
        <taxon>Actinomycetes</taxon>
        <taxon>Pseudonocardiales</taxon>
        <taxon>Pseudonocardiaceae</taxon>
        <taxon>Saccharomonospora</taxon>
    </lineage>
</organism>
<name>H8G435_9PSEU</name>
<comment type="similarity">
    <text evidence="2">Belongs to the bacterial solute-binding protein 2 family.</text>
</comment>
<keyword evidence="7" id="KW-0762">Sugar transport</keyword>
<comment type="subcellular location">
    <subcellularLocation>
        <location evidence="1">Cell envelope</location>
    </subcellularLocation>
</comment>
<proteinExistence type="inferred from homology"/>
<protein>
    <submittedName>
        <fullName evidence="7">ABC-type sugar transport system, periplasmic component</fullName>
    </submittedName>
</protein>
<dbReference type="SUPFAM" id="SSF53822">
    <property type="entry name" value="Periplasmic binding protein-like I"/>
    <property type="match status" value="1"/>
</dbReference>
<dbReference type="InterPro" id="IPR025997">
    <property type="entry name" value="SBP_2_dom"/>
</dbReference>
<feature type="region of interest" description="Disordered" evidence="4">
    <location>
        <begin position="309"/>
        <end position="345"/>
    </location>
</feature>
<dbReference type="GO" id="GO:0030313">
    <property type="term" value="C:cell envelope"/>
    <property type="evidence" value="ECO:0007669"/>
    <property type="project" value="UniProtKB-SubCell"/>
</dbReference>
<evidence type="ECO:0000256" key="3">
    <source>
        <dbReference type="ARBA" id="ARBA00022729"/>
    </source>
</evidence>
<dbReference type="Proteomes" id="UP000004705">
    <property type="component" value="Chromosome"/>
</dbReference>
<keyword evidence="7" id="KW-0813">Transport</keyword>
<dbReference type="AlphaFoldDB" id="H8G435"/>
<feature type="chain" id="PRO_5039156934" evidence="5">
    <location>
        <begin position="28"/>
        <end position="361"/>
    </location>
</feature>
<keyword evidence="3 5" id="KW-0732">Signal</keyword>
<dbReference type="GO" id="GO:0030246">
    <property type="term" value="F:carbohydrate binding"/>
    <property type="evidence" value="ECO:0007669"/>
    <property type="project" value="UniProtKB-ARBA"/>
</dbReference>
<dbReference type="EMBL" id="CM001466">
    <property type="protein sequence ID" value="EHY91133.1"/>
    <property type="molecule type" value="Genomic_DNA"/>
</dbReference>
<feature type="signal peptide" evidence="5">
    <location>
        <begin position="1"/>
        <end position="27"/>
    </location>
</feature>
<accession>H8G435</accession>
<evidence type="ECO:0000259" key="6">
    <source>
        <dbReference type="Pfam" id="PF13407"/>
    </source>
</evidence>
<gene>
    <name evidence="7" type="ORF">SacazDRAFT_04288</name>
</gene>
<dbReference type="PANTHER" id="PTHR46847">
    <property type="entry name" value="D-ALLOSE-BINDING PERIPLASMIC PROTEIN-RELATED"/>
    <property type="match status" value="1"/>
</dbReference>
<dbReference type="Pfam" id="PF13407">
    <property type="entry name" value="Peripla_BP_4"/>
    <property type="match status" value="1"/>
</dbReference>
<keyword evidence="8" id="KW-1185">Reference proteome</keyword>
<dbReference type="InterPro" id="IPR028082">
    <property type="entry name" value="Peripla_BP_I"/>
</dbReference>
<evidence type="ECO:0000256" key="4">
    <source>
        <dbReference type="SAM" id="MobiDB-lite"/>
    </source>
</evidence>
<evidence type="ECO:0000256" key="1">
    <source>
        <dbReference type="ARBA" id="ARBA00004196"/>
    </source>
</evidence>
<dbReference type="PANTHER" id="PTHR46847:SF1">
    <property type="entry name" value="D-ALLOSE-BINDING PERIPLASMIC PROTEIN-RELATED"/>
    <property type="match status" value="1"/>
</dbReference>
<dbReference type="HOGENOM" id="CLU_037628_3_9_11"/>
<dbReference type="OrthoDB" id="9066846at2"/>
<feature type="domain" description="Periplasmic binding protein" evidence="6">
    <location>
        <begin position="56"/>
        <end position="310"/>
    </location>
</feature>
<reference evidence="7 8" key="1">
    <citation type="journal article" date="2012" name="Stand. Genomic Sci.">
        <title>Genome sequence of the soil bacterium Saccharomonospora azurea type strain (NA-128(T)).</title>
        <authorList>
            <person name="Klenk H.P."/>
            <person name="Held B."/>
            <person name="Lucas S."/>
            <person name="Lapidus A."/>
            <person name="Copeland A."/>
            <person name="Hammon N."/>
            <person name="Pitluck S."/>
            <person name="Goodwin L.A."/>
            <person name="Han C."/>
            <person name="Tapia R."/>
            <person name="Brambilla E.M."/>
            <person name="Potter G."/>
            <person name="Land M."/>
            <person name="Ivanova N."/>
            <person name="Rohde M."/>
            <person name="Goker M."/>
            <person name="Detter J.C."/>
            <person name="Kyrpides N.C."/>
            <person name="Woyke T."/>
        </authorList>
    </citation>
    <scope>NUCLEOTIDE SEQUENCE [LARGE SCALE GENOMIC DNA]</scope>
    <source>
        <strain evidence="7 8">NA-128</strain>
    </source>
</reference>
<sequence>MTIKTFASRAAALLSVSALLASCSVGGFETVDASAPRPAWCGPDPAVIGFADGDGGNSWKRLNLAELRDELAQCSSVTDFIVTDAQGDTQKAISDVKSLGAQGVDALLVFPDAGQALLPALRHEYKSGVHVVPYRVSPGGTEGEEYSTFVASDFAEIGRLWGQWLIDSLPNSTGNVLFLGGPPANAQNMAVNEGLREAIEDYPGIEIIGDQPFTVTNWNPAQTQQATSTMLSRYPKIDAVVADFAATSIITAFQQAGRPLPLIATADVNGLSCQYEKLAADNPSFQLFTVNSQTSMGRLAAQHAVALATGGTPPESKTDIPVPFEDSISGTPSAPQCDPSLPEDALLSSSLTPQRIGEVLK</sequence>
<dbReference type="RefSeq" id="WP_005444931.1">
    <property type="nucleotide sequence ID" value="NZ_CM001466.1"/>
</dbReference>
<evidence type="ECO:0000256" key="5">
    <source>
        <dbReference type="SAM" id="SignalP"/>
    </source>
</evidence>
<evidence type="ECO:0000256" key="2">
    <source>
        <dbReference type="ARBA" id="ARBA00007639"/>
    </source>
</evidence>